<evidence type="ECO:0000313" key="2">
    <source>
        <dbReference type="Proteomes" id="UP000277582"/>
    </source>
</evidence>
<comment type="caution">
    <text evidence="1">The sequence shown here is derived from an EMBL/GenBank/DDBJ whole genome shotgun (WGS) entry which is preliminary data.</text>
</comment>
<dbReference type="InterPro" id="IPR007367">
    <property type="entry name" value="DUF433"/>
</dbReference>
<dbReference type="InterPro" id="IPR009057">
    <property type="entry name" value="Homeodomain-like_sf"/>
</dbReference>
<keyword evidence="2" id="KW-1185">Reference proteome</keyword>
<dbReference type="Proteomes" id="UP000277582">
    <property type="component" value="Unassembled WGS sequence"/>
</dbReference>
<dbReference type="AlphaFoldDB" id="A0A3R9QSI7"/>
<organism evidence="1 2">
    <name type="scientific">Candidatus Methanodesulfokora washburnensis</name>
    <dbReference type="NCBI Taxonomy" id="2478471"/>
    <lineage>
        <taxon>Archaea</taxon>
        <taxon>Thermoproteota</taxon>
        <taxon>Candidatus Korarchaeia</taxon>
        <taxon>Candidatus Korarchaeia incertae sedis</taxon>
        <taxon>Candidatus Methanodesulfokora</taxon>
    </lineage>
</organism>
<dbReference type="Pfam" id="PF04255">
    <property type="entry name" value="DUF433"/>
    <property type="match status" value="1"/>
</dbReference>
<reference evidence="1 2" key="1">
    <citation type="submission" date="2018-10" db="EMBL/GenBank/DDBJ databases">
        <title>Co-occurring genomic capacity for anaerobic methane metabolism and dissimilatory sulfite reduction discovered in the Korarchaeota.</title>
        <authorList>
            <person name="Mckay L.J."/>
            <person name="Dlakic M."/>
            <person name="Fields M.W."/>
            <person name="Delmont T.O."/>
            <person name="Eren A.M."/>
            <person name="Jay Z.J."/>
            <person name="Klingelsmith K.B."/>
            <person name="Rusch D.B."/>
            <person name="Inskeep W.P."/>
        </authorList>
    </citation>
    <scope>NUCLEOTIDE SEQUENCE [LARGE SCALE GENOMIC DNA]</scope>
    <source>
        <strain evidence="1 2">MDKW</strain>
    </source>
</reference>
<sequence>MEDRITIDEKVMHGKPVIRGTRVPVEVILGSLASGMSYEEVEKEYGVRREDILAAVSYSTTKVGSFQRLGQALRLSPHLLVRGAHSSPIPCLSLRHGLKASCLPHLPHGPGTSEPWIPGRLVFKLCPLIPELKL</sequence>
<dbReference type="InterPro" id="IPR036388">
    <property type="entry name" value="WH-like_DNA-bd_sf"/>
</dbReference>
<name>A0A3R9QSI7_9CREN</name>
<dbReference type="PANTHER" id="PTHR34849">
    <property type="entry name" value="SSL5025 PROTEIN"/>
    <property type="match status" value="1"/>
</dbReference>
<dbReference type="PANTHER" id="PTHR34849:SF3">
    <property type="entry name" value="SSR2962 PROTEIN"/>
    <property type="match status" value="1"/>
</dbReference>
<dbReference type="SUPFAM" id="SSF46689">
    <property type="entry name" value="Homeodomain-like"/>
    <property type="match status" value="1"/>
</dbReference>
<dbReference type="Gene3D" id="1.10.10.10">
    <property type="entry name" value="Winged helix-like DNA-binding domain superfamily/Winged helix DNA-binding domain"/>
    <property type="match status" value="1"/>
</dbReference>
<dbReference type="RefSeq" id="WP_125672779.1">
    <property type="nucleotide sequence ID" value="NZ_RCOS01000168.1"/>
</dbReference>
<accession>A0A3R9QSI7</accession>
<gene>
    <name evidence="1" type="ORF">D6D85_15130</name>
</gene>
<proteinExistence type="predicted"/>
<evidence type="ECO:0000313" key="1">
    <source>
        <dbReference type="EMBL" id="RSN71852.1"/>
    </source>
</evidence>
<dbReference type="EMBL" id="RCOS01000168">
    <property type="protein sequence ID" value="RSN71852.1"/>
    <property type="molecule type" value="Genomic_DNA"/>
</dbReference>
<dbReference type="OrthoDB" id="372107at2157"/>
<protein>
    <submittedName>
        <fullName evidence="1">DUF433 domain-containing protein</fullName>
    </submittedName>
</protein>